<protein>
    <recommendedName>
        <fullName evidence="7">O-antigen ligase-related domain-containing protein</fullName>
    </recommendedName>
</protein>
<dbReference type="InterPro" id="IPR007016">
    <property type="entry name" value="O-antigen_ligase-rel_domated"/>
</dbReference>
<accession>A0A2M7G4W3</accession>
<sequence length="469" mass="53592">MFKYLVFSIALVFLPPVLAMALNHSLRLRSAIIPLLVFLTVKTQDINFISMETYRGTAKGFEVSLIDLLVLGCLGYLLMRRRQIKLTLWPPGSTLYALFFCFSALSVVNAASPLLVAFELFKMLRMYLLFWVFSHWLQEPQQIKWFLRSVAIVMLYIFYEMLNQKYRMGMWQARGPFPHQNSLVMYVNLFNCMLFAYVLNQKRAKAMVSLFWLGLLAVGMLCTVFTFSRGGMMFLALGLALVFAFSYTPRQISLRKTVVLTLALLAGSGIAWKASDSIKERFDTAPEESVEVRQVLAIAALRMVVDKPLGVGLNNWGIKINPPYPYGDHIPRKESNDPEDEEEKGGLVETVYLMTAAECGWHTLALYLALIWSFCLRAYRLYFKSSDPLIKSLSLGLAVGMTSIYLQSCFEWVLKQSNNFYQLMLVFGLVLALERFHKSLSTAKRRPVRKVSQQKPQPSDRSKILAQVR</sequence>
<dbReference type="GO" id="GO:0016020">
    <property type="term" value="C:membrane"/>
    <property type="evidence" value="ECO:0007669"/>
    <property type="project" value="UniProtKB-SubCell"/>
</dbReference>
<evidence type="ECO:0000256" key="3">
    <source>
        <dbReference type="ARBA" id="ARBA00022989"/>
    </source>
</evidence>
<proteinExistence type="predicted"/>
<dbReference type="Proteomes" id="UP000231019">
    <property type="component" value="Unassembled WGS sequence"/>
</dbReference>
<evidence type="ECO:0000256" key="4">
    <source>
        <dbReference type="ARBA" id="ARBA00023136"/>
    </source>
</evidence>
<gene>
    <name evidence="8" type="ORF">COW36_10710</name>
</gene>
<feature type="transmembrane region" description="Helical" evidence="6">
    <location>
        <begin position="182"/>
        <end position="199"/>
    </location>
</feature>
<evidence type="ECO:0000313" key="9">
    <source>
        <dbReference type="Proteomes" id="UP000231019"/>
    </source>
</evidence>
<feature type="transmembrane region" description="Helical" evidence="6">
    <location>
        <begin position="364"/>
        <end position="383"/>
    </location>
</feature>
<name>A0A2M7G4W3_9BACT</name>
<dbReference type="PANTHER" id="PTHR37422:SF13">
    <property type="entry name" value="LIPOPOLYSACCHARIDE BIOSYNTHESIS PROTEIN PA4999-RELATED"/>
    <property type="match status" value="1"/>
</dbReference>
<evidence type="ECO:0000256" key="6">
    <source>
        <dbReference type="SAM" id="Phobius"/>
    </source>
</evidence>
<reference evidence="8 9" key="1">
    <citation type="submission" date="2017-09" db="EMBL/GenBank/DDBJ databases">
        <title>Depth-based differentiation of microbial function through sediment-hosted aquifers and enrichment of novel symbionts in the deep terrestrial subsurface.</title>
        <authorList>
            <person name="Probst A.J."/>
            <person name="Ladd B."/>
            <person name="Jarett J.K."/>
            <person name="Geller-Mcgrath D.E."/>
            <person name="Sieber C.M."/>
            <person name="Emerson J.B."/>
            <person name="Anantharaman K."/>
            <person name="Thomas B.C."/>
            <person name="Malmstrom R."/>
            <person name="Stieglmeier M."/>
            <person name="Klingl A."/>
            <person name="Woyke T."/>
            <person name="Ryan C.M."/>
            <person name="Banfield J.F."/>
        </authorList>
    </citation>
    <scope>NUCLEOTIDE SEQUENCE [LARGE SCALE GENOMIC DNA]</scope>
    <source>
        <strain evidence="8">CG17_big_fil_post_rev_8_21_14_2_50_48_46</strain>
    </source>
</reference>
<feature type="region of interest" description="Disordered" evidence="5">
    <location>
        <begin position="447"/>
        <end position="469"/>
    </location>
</feature>
<feature type="transmembrane region" description="Helical" evidence="6">
    <location>
        <begin position="233"/>
        <end position="250"/>
    </location>
</feature>
<dbReference type="EMBL" id="PFFQ01000032">
    <property type="protein sequence ID" value="PIW16938.1"/>
    <property type="molecule type" value="Genomic_DNA"/>
</dbReference>
<keyword evidence="2 6" id="KW-0812">Transmembrane</keyword>
<evidence type="ECO:0000256" key="1">
    <source>
        <dbReference type="ARBA" id="ARBA00004141"/>
    </source>
</evidence>
<evidence type="ECO:0000259" key="7">
    <source>
        <dbReference type="Pfam" id="PF04932"/>
    </source>
</evidence>
<feature type="domain" description="O-antigen ligase-related" evidence="7">
    <location>
        <begin position="216"/>
        <end position="368"/>
    </location>
</feature>
<comment type="caution">
    <text evidence="8">The sequence shown here is derived from an EMBL/GenBank/DDBJ whole genome shotgun (WGS) entry which is preliminary data.</text>
</comment>
<dbReference type="Pfam" id="PF04932">
    <property type="entry name" value="Wzy_C"/>
    <property type="match status" value="1"/>
</dbReference>
<keyword evidence="3 6" id="KW-1133">Transmembrane helix</keyword>
<evidence type="ECO:0000313" key="8">
    <source>
        <dbReference type="EMBL" id="PIW16938.1"/>
    </source>
</evidence>
<evidence type="ECO:0000256" key="5">
    <source>
        <dbReference type="SAM" id="MobiDB-lite"/>
    </source>
</evidence>
<feature type="transmembrane region" description="Helical" evidence="6">
    <location>
        <begin position="86"/>
        <end position="108"/>
    </location>
</feature>
<organism evidence="8 9">
    <name type="scientific">bacterium (Candidatus Blackallbacteria) CG17_big_fil_post_rev_8_21_14_2_50_48_46</name>
    <dbReference type="NCBI Taxonomy" id="2014261"/>
    <lineage>
        <taxon>Bacteria</taxon>
        <taxon>Candidatus Blackallbacteria</taxon>
    </lineage>
</organism>
<dbReference type="PANTHER" id="PTHR37422">
    <property type="entry name" value="TEICHURONIC ACID BIOSYNTHESIS PROTEIN TUAE"/>
    <property type="match status" value="1"/>
</dbReference>
<keyword evidence="4 6" id="KW-0472">Membrane</keyword>
<feature type="transmembrane region" description="Helical" evidence="6">
    <location>
        <begin position="395"/>
        <end position="414"/>
    </location>
</feature>
<feature type="transmembrane region" description="Helical" evidence="6">
    <location>
        <begin position="60"/>
        <end position="79"/>
    </location>
</feature>
<comment type="subcellular location">
    <subcellularLocation>
        <location evidence="1">Membrane</location>
        <topology evidence="1">Multi-pass membrane protein</topology>
    </subcellularLocation>
</comment>
<evidence type="ECO:0000256" key="2">
    <source>
        <dbReference type="ARBA" id="ARBA00022692"/>
    </source>
</evidence>
<dbReference type="AlphaFoldDB" id="A0A2M7G4W3"/>
<feature type="transmembrane region" description="Helical" evidence="6">
    <location>
        <begin position="206"/>
        <end position="227"/>
    </location>
</feature>
<dbReference type="InterPro" id="IPR051533">
    <property type="entry name" value="WaaL-like"/>
</dbReference>
<feature type="transmembrane region" description="Helical" evidence="6">
    <location>
        <begin position="145"/>
        <end position="162"/>
    </location>
</feature>